<evidence type="ECO:0000256" key="4">
    <source>
        <dbReference type="ARBA" id="ARBA00022989"/>
    </source>
</evidence>
<keyword evidence="3 6" id="KW-0812">Transmembrane</keyword>
<feature type="transmembrane region" description="Helical" evidence="6">
    <location>
        <begin position="374"/>
        <end position="394"/>
    </location>
</feature>
<dbReference type="PANTHER" id="PTHR23511">
    <property type="entry name" value="SYNAPTIC VESICLE GLYCOPROTEIN 2"/>
    <property type="match status" value="1"/>
</dbReference>
<keyword evidence="9" id="KW-1185">Reference proteome</keyword>
<evidence type="ECO:0000313" key="8">
    <source>
        <dbReference type="EMBL" id="EGL40876.1"/>
    </source>
</evidence>
<dbReference type="PROSITE" id="PS00216">
    <property type="entry name" value="SUGAR_TRANSPORT_1"/>
    <property type="match status" value="1"/>
</dbReference>
<dbReference type="PANTHER" id="PTHR23511:SF34">
    <property type="entry name" value="SYNAPTIC VESICLE GLYCOPROTEIN 2"/>
    <property type="match status" value="1"/>
</dbReference>
<dbReference type="InterPro" id="IPR005828">
    <property type="entry name" value="MFS_sugar_transport-like"/>
</dbReference>
<evidence type="ECO:0000313" key="9">
    <source>
        <dbReference type="Proteomes" id="UP000004018"/>
    </source>
</evidence>
<gene>
    <name evidence="8" type="ORF">HMPREF1039_1040</name>
</gene>
<evidence type="ECO:0000259" key="7">
    <source>
        <dbReference type="PROSITE" id="PS50850"/>
    </source>
</evidence>
<dbReference type="InterPro" id="IPR005829">
    <property type="entry name" value="Sugar_transporter_CS"/>
</dbReference>
<protein>
    <submittedName>
        <fullName evidence="8">Transporter, major facilitator family protein</fullName>
    </submittedName>
</protein>
<feature type="domain" description="Major facilitator superfamily (MFS) profile" evidence="7">
    <location>
        <begin position="18"/>
        <end position="430"/>
    </location>
</feature>
<feature type="transmembrane region" description="Helical" evidence="6">
    <location>
        <begin position="290"/>
        <end position="309"/>
    </location>
</feature>
<reference evidence="8 9" key="1">
    <citation type="submission" date="2011-04" db="EMBL/GenBank/DDBJ databases">
        <authorList>
            <person name="Harkins D.M."/>
            <person name="Madupu R."/>
            <person name="Durkin A.S."/>
            <person name="Torralba M."/>
            <person name="Methe B."/>
            <person name="Sutton G.G."/>
            <person name="Nelson K.E."/>
        </authorList>
    </citation>
    <scope>NUCLEOTIDE SEQUENCE [LARGE SCALE GENOMIC DNA]</scope>
    <source>
        <strain evidence="8 9">UPII 199-6</strain>
    </source>
</reference>
<dbReference type="EMBL" id="AFIJ01000020">
    <property type="protein sequence ID" value="EGL40876.1"/>
    <property type="molecule type" value="Genomic_DNA"/>
</dbReference>
<dbReference type="CDD" id="cd17316">
    <property type="entry name" value="MFS_SV2_like"/>
    <property type="match status" value="1"/>
</dbReference>
<dbReference type="Proteomes" id="UP000004018">
    <property type="component" value="Unassembled WGS sequence"/>
</dbReference>
<dbReference type="Gene3D" id="1.20.1250.20">
    <property type="entry name" value="MFS general substrate transporter like domains"/>
    <property type="match status" value="1"/>
</dbReference>
<dbReference type="SUPFAM" id="SSF103473">
    <property type="entry name" value="MFS general substrate transporter"/>
    <property type="match status" value="1"/>
</dbReference>
<dbReference type="PROSITE" id="PS50850">
    <property type="entry name" value="MFS"/>
    <property type="match status" value="1"/>
</dbReference>
<comment type="subcellular location">
    <subcellularLocation>
        <location evidence="1">Cell membrane</location>
        <topology evidence="1">Multi-pass membrane protein</topology>
    </subcellularLocation>
</comment>
<dbReference type="InterPro" id="IPR020846">
    <property type="entry name" value="MFS_dom"/>
</dbReference>
<evidence type="ECO:0000256" key="3">
    <source>
        <dbReference type="ARBA" id="ARBA00022692"/>
    </source>
</evidence>
<proteinExistence type="predicted"/>
<accession>A0ABN0D148</accession>
<keyword evidence="5 6" id="KW-0472">Membrane</keyword>
<comment type="caution">
    <text evidence="8">The sequence shown here is derived from an EMBL/GenBank/DDBJ whole genome shotgun (WGS) entry which is preliminary data.</text>
</comment>
<evidence type="ECO:0000256" key="6">
    <source>
        <dbReference type="SAM" id="Phobius"/>
    </source>
</evidence>
<feature type="transmembrane region" description="Helical" evidence="6">
    <location>
        <begin position="171"/>
        <end position="191"/>
    </location>
</feature>
<evidence type="ECO:0000256" key="1">
    <source>
        <dbReference type="ARBA" id="ARBA00004651"/>
    </source>
</evidence>
<feature type="transmembrane region" description="Helical" evidence="6">
    <location>
        <begin position="83"/>
        <end position="103"/>
    </location>
</feature>
<feature type="transmembrane region" description="Helical" evidence="6">
    <location>
        <begin position="339"/>
        <end position="362"/>
    </location>
</feature>
<name>A0ABN0D148_9FIRM</name>
<dbReference type="RefSeq" id="WP_007390907.1">
    <property type="nucleotide sequence ID" value="NZ_AFIJ01000020.1"/>
</dbReference>
<feature type="transmembrane region" description="Helical" evidence="6">
    <location>
        <begin position="406"/>
        <end position="425"/>
    </location>
</feature>
<keyword evidence="4 6" id="KW-1133">Transmembrane helix</keyword>
<keyword evidence="2" id="KW-0813">Transport</keyword>
<evidence type="ECO:0000256" key="5">
    <source>
        <dbReference type="ARBA" id="ARBA00023136"/>
    </source>
</evidence>
<dbReference type="PROSITE" id="PS00217">
    <property type="entry name" value="SUGAR_TRANSPORT_2"/>
    <property type="match status" value="1"/>
</dbReference>
<feature type="transmembrane region" description="Helical" evidence="6">
    <location>
        <begin position="109"/>
        <end position="130"/>
    </location>
</feature>
<organism evidence="8 9">
    <name type="scientific">Megasphaera lornae</name>
    <dbReference type="NCBI Taxonomy" id="1000568"/>
    <lineage>
        <taxon>Bacteria</taxon>
        <taxon>Bacillati</taxon>
        <taxon>Bacillota</taxon>
        <taxon>Negativicutes</taxon>
        <taxon>Veillonellales</taxon>
        <taxon>Veillonellaceae</taxon>
        <taxon>Megasphaera</taxon>
    </lineage>
</organism>
<feature type="transmembrane region" description="Helical" evidence="6">
    <location>
        <begin position="21"/>
        <end position="44"/>
    </location>
</feature>
<feature type="transmembrane region" description="Helical" evidence="6">
    <location>
        <begin position="316"/>
        <end position="333"/>
    </location>
</feature>
<feature type="transmembrane region" description="Helical" evidence="6">
    <location>
        <begin position="253"/>
        <end position="278"/>
    </location>
</feature>
<evidence type="ECO:0000256" key="2">
    <source>
        <dbReference type="ARBA" id="ARBA00022448"/>
    </source>
</evidence>
<dbReference type="Pfam" id="PF00083">
    <property type="entry name" value="Sugar_tr"/>
    <property type="match status" value="1"/>
</dbReference>
<feature type="transmembrane region" description="Helical" evidence="6">
    <location>
        <begin position="142"/>
        <end position="165"/>
    </location>
</feature>
<feature type="transmembrane region" description="Helical" evidence="6">
    <location>
        <begin position="56"/>
        <end position="76"/>
    </location>
</feature>
<dbReference type="InterPro" id="IPR036259">
    <property type="entry name" value="MFS_trans_sf"/>
</dbReference>
<sequence>MILRRLEELPVSSFHYKLLGVAGLGWMFDSFDTGLIAFVLPVLAKEWHLAPPQMGLIGSIGLAGMALGAVVSGTMADRWGRKNVFSFTILLYSLATGLCAWAPTYHSLLLCRFLVGFGLGGELPVAVTLVSEYAPARVRGRFIVLLESFWAVGWIGAACIAYLFIPHYGWRLTFLIGAIPALYIFIIRLHMPESVRYLLSKGKREAAEQIVSTLETALHVERTTGMTDAEADVPEVKQSFRTLWSPSYRVRTILLWLVWFGIIFSYYGIFMWLPSFVFKQGFAVIKTFEYVLMMTLAQLPGYFSAAYLVERWGRKYTLAIYLLGSGIAGYFFGHAGSVAALISAGAIMSFFNLGAWGVLYTYTPEQYPTAIRAMGSGWAAGFGRIGGIVAPILVGYLLSESVGMNGVFYLFAAVFCIIAALILLLGRESKKKALEDLA</sequence>